<proteinExistence type="predicted"/>
<dbReference type="EMBL" id="UINC01232143">
    <property type="protein sequence ID" value="SVE64984.1"/>
    <property type="molecule type" value="Genomic_DNA"/>
</dbReference>
<sequence length="87" mass="9668">FSSLSDSLAKADILSTLNNIDEITKQINNNEGSLGLLINDKKLYNNLQKASKELEQLLGDLKDNPGRYVSFSVIGAKNKPFREKKAE</sequence>
<feature type="non-terminal residue" evidence="1">
    <location>
        <position position="1"/>
    </location>
</feature>
<accession>A0A383F7U7</accession>
<name>A0A383F7U7_9ZZZZ</name>
<protein>
    <recommendedName>
        <fullName evidence="2">MCE family protein</fullName>
    </recommendedName>
</protein>
<gene>
    <name evidence="1" type="ORF">METZ01_LOCUS517838</name>
</gene>
<dbReference type="AlphaFoldDB" id="A0A383F7U7"/>
<evidence type="ECO:0008006" key="2">
    <source>
        <dbReference type="Google" id="ProtNLM"/>
    </source>
</evidence>
<evidence type="ECO:0000313" key="1">
    <source>
        <dbReference type="EMBL" id="SVE64984.1"/>
    </source>
</evidence>
<reference evidence="1" key="1">
    <citation type="submission" date="2018-05" db="EMBL/GenBank/DDBJ databases">
        <authorList>
            <person name="Lanie J.A."/>
            <person name="Ng W.-L."/>
            <person name="Kazmierczak K.M."/>
            <person name="Andrzejewski T.M."/>
            <person name="Davidsen T.M."/>
            <person name="Wayne K.J."/>
            <person name="Tettelin H."/>
            <person name="Glass J.I."/>
            <person name="Rusch D."/>
            <person name="Podicherti R."/>
            <person name="Tsui H.-C.T."/>
            <person name="Winkler M.E."/>
        </authorList>
    </citation>
    <scope>NUCLEOTIDE SEQUENCE</scope>
</reference>
<organism evidence="1">
    <name type="scientific">marine metagenome</name>
    <dbReference type="NCBI Taxonomy" id="408172"/>
    <lineage>
        <taxon>unclassified sequences</taxon>
        <taxon>metagenomes</taxon>
        <taxon>ecological metagenomes</taxon>
    </lineage>
</organism>